<comment type="caution">
    <text evidence="2">The sequence shown here is derived from an EMBL/GenBank/DDBJ whole genome shotgun (WGS) entry which is preliminary data.</text>
</comment>
<organism evidence="2 3">
    <name type="scientific">Liparis tanakae</name>
    <name type="common">Tanaka's snailfish</name>
    <dbReference type="NCBI Taxonomy" id="230148"/>
    <lineage>
        <taxon>Eukaryota</taxon>
        <taxon>Metazoa</taxon>
        <taxon>Chordata</taxon>
        <taxon>Craniata</taxon>
        <taxon>Vertebrata</taxon>
        <taxon>Euteleostomi</taxon>
        <taxon>Actinopterygii</taxon>
        <taxon>Neopterygii</taxon>
        <taxon>Teleostei</taxon>
        <taxon>Neoteleostei</taxon>
        <taxon>Acanthomorphata</taxon>
        <taxon>Eupercaria</taxon>
        <taxon>Perciformes</taxon>
        <taxon>Cottioidei</taxon>
        <taxon>Cottales</taxon>
        <taxon>Liparidae</taxon>
        <taxon>Liparis</taxon>
    </lineage>
</organism>
<protein>
    <submittedName>
        <fullName evidence="2">Uncharacterized protein</fullName>
    </submittedName>
</protein>
<evidence type="ECO:0000256" key="1">
    <source>
        <dbReference type="SAM" id="MobiDB-lite"/>
    </source>
</evidence>
<feature type="region of interest" description="Disordered" evidence="1">
    <location>
        <begin position="1"/>
        <end position="31"/>
    </location>
</feature>
<dbReference type="Proteomes" id="UP000314294">
    <property type="component" value="Unassembled WGS sequence"/>
</dbReference>
<name>A0A4Z2HI43_9TELE</name>
<evidence type="ECO:0000313" key="3">
    <source>
        <dbReference type="Proteomes" id="UP000314294"/>
    </source>
</evidence>
<feature type="compositionally biased region" description="Low complexity" evidence="1">
    <location>
        <begin position="1"/>
        <end position="19"/>
    </location>
</feature>
<proteinExistence type="predicted"/>
<sequence>MDCSGGPPSSAFPGPFKAPRQSPEQETLKSLTSGRVGEVHKRTVCVNTADTWRRKGSICSEPTPVRSCGSEQVEELQTESRVILKKRASSIETVYRKTLVLSEPVPS</sequence>
<keyword evidence="3" id="KW-1185">Reference proteome</keyword>
<feature type="compositionally biased region" description="Polar residues" evidence="1">
    <location>
        <begin position="22"/>
        <end position="31"/>
    </location>
</feature>
<reference evidence="2 3" key="1">
    <citation type="submission" date="2019-03" db="EMBL/GenBank/DDBJ databases">
        <title>First draft genome of Liparis tanakae, snailfish: a comprehensive survey of snailfish specific genes.</title>
        <authorList>
            <person name="Kim W."/>
            <person name="Song I."/>
            <person name="Jeong J.-H."/>
            <person name="Kim D."/>
            <person name="Kim S."/>
            <person name="Ryu S."/>
            <person name="Song J.Y."/>
            <person name="Lee S.K."/>
        </authorList>
    </citation>
    <scope>NUCLEOTIDE SEQUENCE [LARGE SCALE GENOMIC DNA]</scope>
    <source>
        <tissue evidence="2">Muscle</tissue>
    </source>
</reference>
<dbReference type="AlphaFoldDB" id="A0A4Z2HI43"/>
<accession>A0A4Z2HI43</accession>
<evidence type="ECO:0000313" key="2">
    <source>
        <dbReference type="EMBL" id="TNN64512.1"/>
    </source>
</evidence>
<dbReference type="EMBL" id="SRLO01000251">
    <property type="protein sequence ID" value="TNN64512.1"/>
    <property type="molecule type" value="Genomic_DNA"/>
</dbReference>
<gene>
    <name evidence="2" type="ORF">EYF80_025260</name>
</gene>